<feature type="region of interest" description="Disordered" evidence="2">
    <location>
        <begin position="307"/>
        <end position="333"/>
    </location>
</feature>
<feature type="compositionally biased region" description="Polar residues" evidence="2">
    <location>
        <begin position="363"/>
        <end position="375"/>
    </location>
</feature>
<gene>
    <name evidence="3" type="ORF">BDV25DRAFT_57420</name>
</gene>
<feature type="region of interest" description="Disordered" evidence="2">
    <location>
        <begin position="120"/>
        <end position="238"/>
    </location>
</feature>
<feature type="compositionally biased region" description="Polar residues" evidence="2">
    <location>
        <begin position="96"/>
        <end position="106"/>
    </location>
</feature>
<evidence type="ECO:0000313" key="4">
    <source>
        <dbReference type="Proteomes" id="UP000325780"/>
    </source>
</evidence>
<feature type="compositionally biased region" description="Basic and acidic residues" evidence="2">
    <location>
        <begin position="500"/>
        <end position="511"/>
    </location>
</feature>
<protein>
    <submittedName>
        <fullName evidence="3">Uncharacterized protein</fullName>
    </submittedName>
</protein>
<feature type="compositionally biased region" description="Basic and acidic residues" evidence="2">
    <location>
        <begin position="319"/>
        <end position="328"/>
    </location>
</feature>
<feature type="compositionally biased region" description="Polar residues" evidence="2">
    <location>
        <begin position="137"/>
        <end position="149"/>
    </location>
</feature>
<feature type="compositionally biased region" description="Polar residues" evidence="2">
    <location>
        <begin position="489"/>
        <end position="499"/>
    </location>
</feature>
<feature type="compositionally biased region" description="Basic and acidic residues" evidence="2">
    <location>
        <begin position="376"/>
        <end position="389"/>
    </location>
</feature>
<keyword evidence="4" id="KW-1185">Reference proteome</keyword>
<dbReference type="EMBL" id="ML742049">
    <property type="protein sequence ID" value="KAE8152689.1"/>
    <property type="molecule type" value="Genomic_DNA"/>
</dbReference>
<feature type="region of interest" description="Disordered" evidence="2">
    <location>
        <begin position="253"/>
        <end position="294"/>
    </location>
</feature>
<dbReference type="AlphaFoldDB" id="A0A5N6U2P5"/>
<feature type="compositionally biased region" description="Basic and acidic residues" evidence="2">
    <location>
        <begin position="29"/>
        <end position="41"/>
    </location>
</feature>
<evidence type="ECO:0000256" key="1">
    <source>
        <dbReference type="SAM" id="Coils"/>
    </source>
</evidence>
<evidence type="ECO:0000313" key="3">
    <source>
        <dbReference type="EMBL" id="KAE8152689.1"/>
    </source>
</evidence>
<feature type="coiled-coil region" evidence="1">
    <location>
        <begin position="599"/>
        <end position="626"/>
    </location>
</feature>
<name>A0A5N6U2P5_ASPAV</name>
<reference evidence="3 4" key="1">
    <citation type="submission" date="2019-04" db="EMBL/GenBank/DDBJ databases">
        <title>Friends and foes A comparative genomics study of 23 Aspergillus species from section Flavi.</title>
        <authorList>
            <consortium name="DOE Joint Genome Institute"/>
            <person name="Kjaerbolling I."/>
            <person name="Vesth T."/>
            <person name="Frisvad J.C."/>
            <person name="Nybo J.L."/>
            <person name="Theobald S."/>
            <person name="Kildgaard S."/>
            <person name="Isbrandt T."/>
            <person name="Kuo A."/>
            <person name="Sato A."/>
            <person name="Lyhne E.K."/>
            <person name="Kogle M.E."/>
            <person name="Wiebenga A."/>
            <person name="Kun R.S."/>
            <person name="Lubbers R.J."/>
            <person name="Makela M.R."/>
            <person name="Barry K."/>
            <person name="Chovatia M."/>
            <person name="Clum A."/>
            <person name="Daum C."/>
            <person name="Haridas S."/>
            <person name="He G."/>
            <person name="LaButti K."/>
            <person name="Lipzen A."/>
            <person name="Mondo S."/>
            <person name="Riley R."/>
            <person name="Salamov A."/>
            <person name="Simmons B.A."/>
            <person name="Magnuson J.K."/>
            <person name="Henrissat B."/>
            <person name="Mortensen U.H."/>
            <person name="Larsen T.O."/>
            <person name="Devries R.P."/>
            <person name="Grigoriev I.V."/>
            <person name="Machida M."/>
            <person name="Baker S.E."/>
            <person name="Andersen M.R."/>
        </authorList>
    </citation>
    <scope>NUCLEOTIDE SEQUENCE [LARGE SCALE GENOMIC DNA]</scope>
    <source>
        <strain evidence="3 4">IBT 18842</strain>
    </source>
</reference>
<evidence type="ECO:0000256" key="2">
    <source>
        <dbReference type="SAM" id="MobiDB-lite"/>
    </source>
</evidence>
<feature type="region of interest" description="Disordered" evidence="2">
    <location>
        <begin position="411"/>
        <end position="529"/>
    </location>
</feature>
<feature type="compositionally biased region" description="Basic and acidic residues" evidence="2">
    <location>
        <begin position="169"/>
        <end position="185"/>
    </location>
</feature>
<organism evidence="3 4">
    <name type="scientific">Aspergillus avenaceus</name>
    <dbReference type="NCBI Taxonomy" id="36643"/>
    <lineage>
        <taxon>Eukaryota</taxon>
        <taxon>Fungi</taxon>
        <taxon>Dikarya</taxon>
        <taxon>Ascomycota</taxon>
        <taxon>Pezizomycotina</taxon>
        <taxon>Eurotiomycetes</taxon>
        <taxon>Eurotiomycetidae</taxon>
        <taxon>Eurotiales</taxon>
        <taxon>Aspergillaceae</taxon>
        <taxon>Aspergillus</taxon>
        <taxon>Aspergillus subgen. Circumdati</taxon>
    </lineage>
</organism>
<feature type="region of interest" description="Disordered" evidence="2">
    <location>
        <begin position="359"/>
        <end position="389"/>
    </location>
</feature>
<proteinExistence type="predicted"/>
<sequence length="848" mass="96129">MSTPERRGARSGLARRNFEPQQHSPFHRAYYDSHSPDRFDASHVLNTAGARRRRNLSQSNTLRGAFETVSRYPTMSEEISTTPYSLGTPNRRKQSFTHMSPESNPPNELAETYRQINDAGSLVDQDIEDVRSPVNRMRSTQSPSHSRTPWNDVFSNDDVDFLNEVTEESSPRKLADRARDEERLKRATASRSPVLSKVGATAALTSENLQRREEEDQAVFEEEENHHGPSLNVPLNWGRRGTHRRDWLRNITKRAESESGRTEEARQEPSPPSSKSTARPYTNLEIWPTGGERRTLAERVNNKYNKAPLSDALNGASPEKSENLDKGDQIPNTPIMVIKNSTFSKRSPTKRDSHDLLRRLSRTESPNQNQNQTELRTPENSKVPERRIYDKTPVVTGAWIDTPLTERMSEIPKPRLNNFKPVTNGDRDTGFLGSAIQRIPEEPKSSEASQDKGKATDYGVQKETEKPREPEKTAPKTEYTTTDKQKTTNGVKETTNNNTKPEHQTEQEKPKEKKQRPPLVKPDLPKSALETVMQDFKADKGSLDVGDDTLESLQQILDEKADEKANNIKTEAEVDAEYEKSVVQKLELASSGSKDAVDLDKLNQKLNSLADNISKVKKGLNGLEDQVIRDAATLASIPHSKSPSSNDDDPCHNCQTCKAYHNGSACAIYYLRLWKRHPVSRRFRPTLLGWSLAIFTLWYFSESTMCDYYCHPFIADVCDRNCLLPDAPRFPFVIPTMLYRWLHLSTIITPLWTLLIASYRLITQLLGLRDGYVDDSPPPTLNLTGQIRIRGTVYDTFPGLATPTLKGLFGHWKHTPHQTPVPELHVEPQVHEKVINWADDSMDDDELI</sequence>
<feature type="region of interest" description="Disordered" evidence="2">
    <location>
        <begin position="1"/>
        <end position="42"/>
    </location>
</feature>
<feature type="compositionally biased region" description="Basic and acidic residues" evidence="2">
    <location>
        <begin position="253"/>
        <end position="267"/>
    </location>
</feature>
<keyword evidence="1" id="KW-0175">Coiled coil</keyword>
<dbReference type="OrthoDB" id="3439035at2759"/>
<feature type="compositionally biased region" description="Acidic residues" evidence="2">
    <location>
        <begin position="155"/>
        <end position="167"/>
    </location>
</feature>
<feature type="compositionally biased region" description="Basic and acidic residues" evidence="2">
    <location>
        <begin position="439"/>
        <end position="486"/>
    </location>
</feature>
<feature type="region of interest" description="Disordered" evidence="2">
    <location>
        <begin position="77"/>
        <end position="108"/>
    </location>
</feature>
<accession>A0A5N6U2P5</accession>
<feature type="compositionally biased region" description="Polar residues" evidence="2">
    <location>
        <begin position="77"/>
        <end position="88"/>
    </location>
</feature>
<dbReference type="Proteomes" id="UP000325780">
    <property type="component" value="Unassembled WGS sequence"/>
</dbReference>